<evidence type="ECO:0000256" key="3">
    <source>
        <dbReference type="ARBA" id="ARBA00022598"/>
    </source>
</evidence>
<keyword evidence="8" id="KW-0460">Magnesium</keyword>
<organism evidence="13 14">
    <name type="scientific">Kribbella lupini</name>
    <dbReference type="NCBI Taxonomy" id="291602"/>
    <lineage>
        <taxon>Bacteria</taxon>
        <taxon>Bacillati</taxon>
        <taxon>Actinomycetota</taxon>
        <taxon>Actinomycetes</taxon>
        <taxon>Propionibacteriales</taxon>
        <taxon>Kribbellaceae</taxon>
        <taxon>Kribbella</taxon>
    </lineage>
</organism>
<feature type="region of interest" description="Disordered" evidence="11">
    <location>
        <begin position="332"/>
        <end position="354"/>
    </location>
</feature>
<dbReference type="InterPro" id="IPR016185">
    <property type="entry name" value="PreATP-grasp_dom_sf"/>
</dbReference>
<keyword evidence="9" id="KW-0464">Manganese</keyword>
<dbReference type="Gene3D" id="3.30.470.20">
    <property type="entry name" value="ATP-grasp fold, B domain"/>
    <property type="match status" value="1"/>
</dbReference>
<comment type="catalytic activity">
    <reaction evidence="10">
        <text>gamma-L-glutamyl-L-cysteine + glycine + ATP = glutathione + ADP + phosphate + H(+)</text>
        <dbReference type="Rhea" id="RHEA:13557"/>
        <dbReference type="ChEBI" id="CHEBI:15378"/>
        <dbReference type="ChEBI" id="CHEBI:30616"/>
        <dbReference type="ChEBI" id="CHEBI:43474"/>
        <dbReference type="ChEBI" id="CHEBI:57305"/>
        <dbReference type="ChEBI" id="CHEBI:57925"/>
        <dbReference type="ChEBI" id="CHEBI:58173"/>
        <dbReference type="ChEBI" id="CHEBI:456216"/>
        <dbReference type="EC" id="6.3.2.3"/>
    </reaction>
</comment>
<keyword evidence="7 10" id="KW-0067">ATP-binding</keyword>
<dbReference type="InterPro" id="IPR013815">
    <property type="entry name" value="ATP_grasp_subdomain_1"/>
</dbReference>
<evidence type="ECO:0000256" key="4">
    <source>
        <dbReference type="ARBA" id="ARBA00022684"/>
    </source>
</evidence>
<dbReference type="Proteomes" id="UP001500363">
    <property type="component" value="Unassembled WGS sequence"/>
</dbReference>
<dbReference type="PANTHER" id="PTHR21621:SF4">
    <property type="entry name" value="GLUTATHIONE SYNTHETASE"/>
    <property type="match status" value="1"/>
</dbReference>
<evidence type="ECO:0000256" key="11">
    <source>
        <dbReference type="SAM" id="MobiDB-lite"/>
    </source>
</evidence>
<evidence type="ECO:0000259" key="12">
    <source>
        <dbReference type="PROSITE" id="PS50975"/>
    </source>
</evidence>
<feature type="domain" description="ATP-grasp" evidence="12">
    <location>
        <begin position="135"/>
        <end position="325"/>
    </location>
</feature>
<evidence type="ECO:0000256" key="6">
    <source>
        <dbReference type="ARBA" id="ARBA00022741"/>
    </source>
</evidence>
<evidence type="ECO:0000313" key="13">
    <source>
        <dbReference type="EMBL" id="GAA1521765.1"/>
    </source>
</evidence>
<proteinExistence type="inferred from homology"/>
<keyword evidence="5" id="KW-0479">Metal-binding</keyword>
<comment type="similarity">
    <text evidence="10">Belongs to the prokaryotic GSH synthase family.</text>
</comment>
<dbReference type="Gene3D" id="3.40.50.20">
    <property type="match status" value="1"/>
</dbReference>
<dbReference type="PROSITE" id="PS50975">
    <property type="entry name" value="ATP_GRASP"/>
    <property type="match status" value="1"/>
</dbReference>
<evidence type="ECO:0000256" key="7">
    <source>
        <dbReference type="ARBA" id="ARBA00022840"/>
    </source>
</evidence>
<dbReference type="InterPro" id="IPR011761">
    <property type="entry name" value="ATP-grasp"/>
</dbReference>
<evidence type="ECO:0000256" key="9">
    <source>
        <dbReference type="ARBA" id="ARBA00023211"/>
    </source>
</evidence>
<evidence type="ECO:0000256" key="2">
    <source>
        <dbReference type="ARBA" id="ARBA00001946"/>
    </source>
</evidence>
<keyword evidence="6 10" id="KW-0547">Nucleotide-binding</keyword>
<comment type="pathway">
    <text evidence="10">Sulfur metabolism; glutathione biosynthesis; glutathione from L-cysteine and L-glutamate: step 2/2.</text>
</comment>
<dbReference type="InterPro" id="IPR004218">
    <property type="entry name" value="GSHS_ATP-bd"/>
</dbReference>
<sequence>MKLAFFVNDVPNEIDEYATTRLARAAVQRGHEVWYVGVGDVEAGPGDGELTARAQAAEFRPGDTLATFMSRLKERDAERIVMDDLDALFLRNESIDDLRYRPWASPLGVVFGQMLAARGVTVVNDPSNLGRATSKLYLEEFPAAIRPRSLVTRDPAAIERFAAEVGHCVVKPLYGSKGRNVFMIEDQGAANLAQMTAAVLEDGYAIAQEFVDGGEHGDARIFLLEGRLLEHDGKPAAFRRVPTGNDPRANISAGGRSVPLELGAGERDIIEAMSEKLVADGMFFVGIDVIGSKVVEINAESPGGLQSVERLYDIDVCPTVIEALERRTDLEIATRPSSSPASRRPRLRDRQGSS</sequence>
<keyword evidence="3 10" id="KW-0436">Ligase</keyword>
<dbReference type="SUPFAM" id="SSF52440">
    <property type="entry name" value="PreATP-grasp domain"/>
    <property type="match status" value="1"/>
</dbReference>
<reference evidence="14" key="1">
    <citation type="journal article" date="2019" name="Int. J. Syst. Evol. Microbiol.">
        <title>The Global Catalogue of Microorganisms (GCM) 10K type strain sequencing project: providing services to taxonomists for standard genome sequencing and annotation.</title>
        <authorList>
            <consortium name="The Broad Institute Genomics Platform"/>
            <consortium name="The Broad Institute Genome Sequencing Center for Infectious Disease"/>
            <person name="Wu L."/>
            <person name="Ma J."/>
        </authorList>
    </citation>
    <scope>NUCLEOTIDE SEQUENCE [LARGE SCALE GENOMIC DNA]</scope>
    <source>
        <strain evidence="14">JCM 14303</strain>
    </source>
</reference>
<name>A0ABP4LHA8_9ACTN</name>
<evidence type="ECO:0000256" key="1">
    <source>
        <dbReference type="ARBA" id="ARBA00001936"/>
    </source>
</evidence>
<dbReference type="EMBL" id="BAAANC010000001">
    <property type="protein sequence ID" value="GAA1521765.1"/>
    <property type="molecule type" value="Genomic_DNA"/>
</dbReference>
<evidence type="ECO:0000313" key="14">
    <source>
        <dbReference type="Proteomes" id="UP001500363"/>
    </source>
</evidence>
<accession>A0ABP4LHA8</accession>
<evidence type="ECO:0000256" key="8">
    <source>
        <dbReference type="ARBA" id="ARBA00022842"/>
    </source>
</evidence>
<comment type="caution">
    <text evidence="13">The sequence shown here is derived from an EMBL/GenBank/DDBJ whole genome shotgun (WGS) entry which is preliminary data.</text>
</comment>
<protein>
    <recommendedName>
        <fullName evidence="10">Glutathione synthetase</fullName>
        <ecNumber evidence="10">6.3.2.3</ecNumber>
    </recommendedName>
    <alternativeName>
        <fullName evidence="10">GSH synthetase</fullName>
        <shortName evidence="10">GSH-S</shortName>
        <shortName evidence="10">GSHase</shortName>
    </alternativeName>
    <alternativeName>
        <fullName evidence="10">Glutathione synthase</fullName>
    </alternativeName>
</protein>
<dbReference type="InterPro" id="IPR006284">
    <property type="entry name" value="Glut_synth_pro"/>
</dbReference>
<evidence type="ECO:0000256" key="10">
    <source>
        <dbReference type="HAMAP-Rule" id="MF_00162"/>
    </source>
</evidence>
<dbReference type="HAMAP" id="MF_00162">
    <property type="entry name" value="GSH_S"/>
    <property type="match status" value="1"/>
</dbReference>
<gene>
    <name evidence="10" type="primary">gshB</name>
    <name evidence="13" type="ORF">GCM10009741_23610</name>
</gene>
<evidence type="ECO:0000256" key="5">
    <source>
        <dbReference type="ARBA" id="ARBA00022723"/>
    </source>
</evidence>
<keyword evidence="14" id="KW-1185">Reference proteome</keyword>
<dbReference type="PANTHER" id="PTHR21621">
    <property type="entry name" value="RIBOSOMAL PROTEIN S6 MODIFICATION PROTEIN"/>
    <property type="match status" value="1"/>
</dbReference>
<dbReference type="Gene3D" id="3.30.1490.20">
    <property type="entry name" value="ATP-grasp fold, A domain"/>
    <property type="match status" value="1"/>
</dbReference>
<keyword evidence="4 10" id="KW-0317">Glutathione biosynthesis</keyword>
<dbReference type="RefSeq" id="WP_344173013.1">
    <property type="nucleotide sequence ID" value="NZ_BAAANC010000001.1"/>
</dbReference>
<dbReference type="InterPro" id="IPR004215">
    <property type="entry name" value="GSHS_N"/>
</dbReference>
<dbReference type="SUPFAM" id="SSF56059">
    <property type="entry name" value="Glutathione synthetase ATP-binding domain-like"/>
    <property type="match status" value="1"/>
</dbReference>
<comment type="cofactor">
    <cofactor evidence="2">
        <name>Mg(2+)</name>
        <dbReference type="ChEBI" id="CHEBI:18420"/>
    </cofactor>
</comment>
<dbReference type="Pfam" id="PF02951">
    <property type="entry name" value="GSH-S_N"/>
    <property type="match status" value="1"/>
</dbReference>
<dbReference type="Pfam" id="PF02955">
    <property type="entry name" value="GSH-S_ATP"/>
    <property type="match status" value="1"/>
</dbReference>
<comment type="cofactor">
    <cofactor evidence="1">
        <name>Mn(2+)</name>
        <dbReference type="ChEBI" id="CHEBI:29035"/>
    </cofactor>
</comment>
<dbReference type="EC" id="6.3.2.3" evidence="10"/>